<dbReference type="OrthoDB" id="110120at2759"/>
<proteinExistence type="predicted"/>
<organism evidence="2 3">
    <name type="scientific">Phytophthora fragariaefolia</name>
    <dbReference type="NCBI Taxonomy" id="1490495"/>
    <lineage>
        <taxon>Eukaryota</taxon>
        <taxon>Sar</taxon>
        <taxon>Stramenopiles</taxon>
        <taxon>Oomycota</taxon>
        <taxon>Peronosporomycetes</taxon>
        <taxon>Peronosporales</taxon>
        <taxon>Peronosporaceae</taxon>
        <taxon>Phytophthora</taxon>
    </lineage>
</organism>
<dbReference type="AlphaFoldDB" id="A0A9W6TU57"/>
<name>A0A9W6TU57_9STRA</name>
<accession>A0A9W6TU57</accession>
<keyword evidence="1" id="KW-0732">Signal</keyword>
<feature type="chain" id="PRO_5040930592" evidence="1">
    <location>
        <begin position="20"/>
        <end position="262"/>
    </location>
</feature>
<protein>
    <submittedName>
        <fullName evidence="2">Unnamed protein product</fullName>
    </submittedName>
</protein>
<sequence>MPFLVAAMFAASYVHVVSAIQIASQQRLAVFAVCSLVIKVLAQEAAKLYLTKQSKSPTMRSMVVIVATPTIMLDTQLRTVLLCQDSASLKLVGSVLLAVAEIVFRVAKTLYVTRKTPRILPKDQGYSSSIALQTSTTQEGPIIIAHEFLALHSAETYADMTAEYIAMGCSYAILVLFYSHPKFQLNIHGDPTSTHALQTTTIVTQVVIEMLVDFAAVVFEIRRGVNFDHINADNTYLSFFSAVVALANIHISTGIYLNPSSL</sequence>
<evidence type="ECO:0000256" key="1">
    <source>
        <dbReference type="SAM" id="SignalP"/>
    </source>
</evidence>
<feature type="signal peptide" evidence="1">
    <location>
        <begin position="1"/>
        <end position="19"/>
    </location>
</feature>
<gene>
    <name evidence="2" type="ORF">Pfra01_000225700</name>
</gene>
<reference evidence="2" key="1">
    <citation type="submission" date="2023-04" db="EMBL/GenBank/DDBJ databases">
        <title>Phytophthora fragariaefolia NBRC 109709.</title>
        <authorList>
            <person name="Ichikawa N."/>
            <person name="Sato H."/>
            <person name="Tonouchi N."/>
        </authorList>
    </citation>
    <scope>NUCLEOTIDE SEQUENCE</scope>
    <source>
        <strain evidence="2">NBRC 109709</strain>
    </source>
</reference>
<evidence type="ECO:0000313" key="2">
    <source>
        <dbReference type="EMBL" id="GMF20017.1"/>
    </source>
</evidence>
<keyword evidence="3" id="KW-1185">Reference proteome</keyword>
<dbReference type="Proteomes" id="UP001165121">
    <property type="component" value="Unassembled WGS sequence"/>
</dbReference>
<comment type="caution">
    <text evidence="2">The sequence shown here is derived from an EMBL/GenBank/DDBJ whole genome shotgun (WGS) entry which is preliminary data.</text>
</comment>
<dbReference type="EMBL" id="BSXT01000181">
    <property type="protein sequence ID" value="GMF20017.1"/>
    <property type="molecule type" value="Genomic_DNA"/>
</dbReference>
<evidence type="ECO:0000313" key="3">
    <source>
        <dbReference type="Proteomes" id="UP001165121"/>
    </source>
</evidence>